<comment type="caution">
    <text evidence="3">The sequence shown here is derived from an EMBL/GenBank/DDBJ whole genome shotgun (WGS) entry which is preliminary data.</text>
</comment>
<dbReference type="EMBL" id="JACCFH010000001">
    <property type="protein sequence ID" value="NYG34735.1"/>
    <property type="molecule type" value="Genomic_DNA"/>
</dbReference>
<dbReference type="InterPro" id="IPR036291">
    <property type="entry name" value="NAD(P)-bd_dom_sf"/>
</dbReference>
<proteinExistence type="inferred from homology"/>
<dbReference type="Gene3D" id="3.40.50.720">
    <property type="entry name" value="NAD(P)-binding Rossmann-like Domain"/>
    <property type="match status" value="1"/>
</dbReference>
<gene>
    <name evidence="3" type="ORF">BDD16_003721</name>
</gene>
<dbReference type="InterPro" id="IPR002347">
    <property type="entry name" value="SDR_fam"/>
</dbReference>
<keyword evidence="2" id="KW-0560">Oxidoreductase</keyword>
<sequence length="252" mass="27129">MSPLNIMVIGGTSGIGWALALHYLQAGHRVAVCGRDPGKIDADAARPYPQLKRYALDIADAAAIDHALADFLPAPLPLDLLIVSAGTYFNSRHHALDADATLRLLATNVSGLHHAFECAARRLLQQPVGAQRGQLVAISSVAGLLKDYPGASLYSATKRSVLSLCETYRIALAPFSIAVTAIVPGYMDTARLRELNGGDASGKPFLLSEAAAVREITAAIARRQPVHVFPWQMRWLVAVLNRLPTGLLKRRR</sequence>
<dbReference type="RefSeq" id="WP_179635340.1">
    <property type="nucleotide sequence ID" value="NZ_JACCFH010000001.1"/>
</dbReference>
<dbReference type="PANTHER" id="PTHR44196:SF1">
    <property type="entry name" value="DEHYDROGENASE_REDUCTASE SDR FAMILY MEMBER 7B"/>
    <property type="match status" value="1"/>
</dbReference>
<dbReference type="AlphaFoldDB" id="A0A7Y9R049"/>
<evidence type="ECO:0000313" key="3">
    <source>
        <dbReference type="EMBL" id="NYG34735.1"/>
    </source>
</evidence>
<dbReference type="SUPFAM" id="SSF51735">
    <property type="entry name" value="NAD(P)-binding Rossmann-fold domains"/>
    <property type="match status" value="1"/>
</dbReference>
<keyword evidence="4" id="KW-1185">Reference proteome</keyword>
<comment type="similarity">
    <text evidence="1">Belongs to the short-chain dehydrogenases/reductases (SDR) family.</text>
</comment>
<dbReference type="PRINTS" id="PR00081">
    <property type="entry name" value="GDHRDH"/>
</dbReference>
<name>A0A7Y9R049_9BURK</name>
<dbReference type="PROSITE" id="PS00061">
    <property type="entry name" value="ADH_SHORT"/>
    <property type="match status" value="1"/>
</dbReference>
<evidence type="ECO:0000256" key="1">
    <source>
        <dbReference type="ARBA" id="ARBA00006484"/>
    </source>
</evidence>
<evidence type="ECO:0000256" key="2">
    <source>
        <dbReference type="ARBA" id="ARBA00023002"/>
    </source>
</evidence>
<dbReference type="GO" id="GO:0016491">
    <property type="term" value="F:oxidoreductase activity"/>
    <property type="evidence" value="ECO:0007669"/>
    <property type="project" value="UniProtKB-KW"/>
</dbReference>
<dbReference type="Pfam" id="PF00106">
    <property type="entry name" value="adh_short"/>
    <property type="match status" value="1"/>
</dbReference>
<dbReference type="GO" id="GO:0016020">
    <property type="term" value="C:membrane"/>
    <property type="evidence" value="ECO:0007669"/>
    <property type="project" value="TreeGrafter"/>
</dbReference>
<organism evidence="3 4">
    <name type="scientific">Sphaerotilus montanus</name>
    <dbReference type="NCBI Taxonomy" id="522889"/>
    <lineage>
        <taxon>Bacteria</taxon>
        <taxon>Pseudomonadati</taxon>
        <taxon>Pseudomonadota</taxon>
        <taxon>Betaproteobacteria</taxon>
        <taxon>Burkholderiales</taxon>
        <taxon>Sphaerotilaceae</taxon>
        <taxon>Sphaerotilus</taxon>
    </lineage>
</organism>
<dbReference type="PANTHER" id="PTHR44196">
    <property type="entry name" value="DEHYDROGENASE/REDUCTASE SDR FAMILY MEMBER 7B"/>
    <property type="match status" value="1"/>
</dbReference>
<protein>
    <submittedName>
        <fullName evidence="3">NAD(P)-dependent dehydrogenase (Short-subunit alcohol dehydrogenase family)</fullName>
    </submittedName>
</protein>
<evidence type="ECO:0000313" key="4">
    <source>
        <dbReference type="Proteomes" id="UP000518288"/>
    </source>
</evidence>
<accession>A0A7Y9R049</accession>
<reference evidence="3 4" key="1">
    <citation type="submission" date="2020-07" db="EMBL/GenBank/DDBJ databases">
        <title>Genomic Encyclopedia of Archaeal and Bacterial Type Strains, Phase II (KMG-II): from individual species to whole genera.</title>
        <authorList>
            <person name="Goeker M."/>
        </authorList>
    </citation>
    <scope>NUCLEOTIDE SEQUENCE [LARGE SCALE GENOMIC DNA]</scope>
    <source>
        <strain evidence="3 4">DSM 21226</strain>
    </source>
</reference>
<dbReference type="InterPro" id="IPR020904">
    <property type="entry name" value="Sc_DH/Rdtase_CS"/>
</dbReference>
<dbReference type="Proteomes" id="UP000518288">
    <property type="component" value="Unassembled WGS sequence"/>
</dbReference>